<name>A0AAD6WN55_9AGAR</name>
<feature type="region of interest" description="Disordered" evidence="1">
    <location>
        <begin position="26"/>
        <end position="56"/>
    </location>
</feature>
<feature type="region of interest" description="Disordered" evidence="1">
    <location>
        <begin position="122"/>
        <end position="170"/>
    </location>
</feature>
<accession>A0AAD6WN55</accession>
<evidence type="ECO:0000313" key="3">
    <source>
        <dbReference type="Proteomes" id="UP001218188"/>
    </source>
</evidence>
<comment type="caution">
    <text evidence="2">The sequence shown here is derived from an EMBL/GenBank/DDBJ whole genome shotgun (WGS) entry which is preliminary data.</text>
</comment>
<sequence>MVGWLATRRAQVHLRGRNLVPSALDSTARVGGGVREGGEGGRRGRRGRGTDDEQRRTCGAVRGDSTRTHMTCAYVDASPPTAIGAASTVRARGTTREMGRRGSTWCRIDTAGVRGYRRYARAGEGGEGGLDEGGRQGGNAKRNKREGGKNNVHRRAPHRRVAGVSKKWKRRAGAVHISRAPSLRCSFVGGVDSVWGTSA</sequence>
<gene>
    <name evidence="2" type="ORF">C8F04DRAFT_358787</name>
</gene>
<dbReference type="EMBL" id="JARJCM010000318">
    <property type="protein sequence ID" value="KAJ7018877.1"/>
    <property type="molecule type" value="Genomic_DNA"/>
</dbReference>
<proteinExistence type="predicted"/>
<organism evidence="2 3">
    <name type="scientific">Mycena alexandri</name>
    <dbReference type="NCBI Taxonomy" id="1745969"/>
    <lineage>
        <taxon>Eukaryota</taxon>
        <taxon>Fungi</taxon>
        <taxon>Dikarya</taxon>
        <taxon>Basidiomycota</taxon>
        <taxon>Agaricomycotina</taxon>
        <taxon>Agaricomycetes</taxon>
        <taxon>Agaricomycetidae</taxon>
        <taxon>Agaricales</taxon>
        <taxon>Marasmiineae</taxon>
        <taxon>Mycenaceae</taxon>
        <taxon>Mycena</taxon>
    </lineage>
</organism>
<feature type="compositionally biased region" description="Basic residues" evidence="1">
    <location>
        <begin position="151"/>
        <end position="170"/>
    </location>
</feature>
<evidence type="ECO:0000313" key="2">
    <source>
        <dbReference type="EMBL" id="KAJ7018877.1"/>
    </source>
</evidence>
<feature type="compositionally biased region" description="Basic and acidic residues" evidence="1">
    <location>
        <begin position="36"/>
        <end position="56"/>
    </location>
</feature>
<protein>
    <submittedName>
        <fullName evidence="2">Uncharacterized protein</fullName>
    </submittedName>
</protein>
<dbReference type="AlphaFoldDB" id="A0AAD6WN55"/>
<keyword evidence="3" id="KW-1185">Reference proteome</keyword>
<evidence type="ECO:0000256" key="1">
    <source>
        <dbReference type="SAM" id="MobiDB-lite"/>
    </source>
</evidence>
<reference evidence="2" key="1">
    <citation type="submission" date="2023-03" db="EMBL/GenBank/DDBJ databases">
        <title>Massive genome expansion in bonnet fungi (Mycena s.s.) driven by repeated elements and novel gene families across ecological guilds.</title>
        <authorList>
            <consortium name="Lawrence Berkeley National Laboratory"/>
            <person name="Harder C.B."/>
            <person name="Miyauchi S."/>
            <person name="Viragh M."/>
            <person name="Kuo A."/>
            <person name="Thoen E."/>
            <person name="Andreopoulos B."/>
            <person name="Lu D."/>
            <person name="Skrede I."/>
            <person name="Drula E."/>
            <person name="Henrissat B."/>
            <person name="Morin E."/>
            <person name="Kohler A."/>
            <person name="Barry K."/>
            <person name="LaButti K."/>
            <person name="Morin E."/>
            <person name="Salamov A."/>
            <person name="Lipzen A."/>
            <person name="Mereny Z."/>
            <person name="Hegedus B."/>
            <person name="Baldrian P."/>
            <person name="Stursova M."/>
            <person name="Weitz H."/>
            <person name="Taylor A."/>
            <person name="Grigoriev I.V."/>
            <person name="Nagy L.G."/>
            <person name="Martin F."/>
            <person name="Kauserud H."/>
        </authorList>
    </citation>
    <scope>NUCLEOTIDE SEQUENCE</scope>
    <source>
        <strain evidence="2">CBHHK200</strain>
    </source>
</reference>
<dbReference type="Proteomes" id="UP001218188">
    <property type="component" value="Unassembled WGS sequence"/>
</dbReference>